<dbReference type="PANTHER" id="PTHR34512">
    <property type="entry name" value="CELL SURFACE PROTEIN"/>
    <property type="match status" value="1"/>
</dbReference>
<reference evidence="2" key="1">
    <citation type="submission" date="2018-05" db="EMBL/GenBank/DDBJ databases">
        <authorList>
            <person name="Lanie J.A."/>
            <person name="Ng W.-L."/>
            <person name="Kazmierczak K.M."/>
            <person name="Andrzejewski T.M."/>
            <person name="Davidsen T.M."/>
            <person name="Wayne K.J."/>
            <person name="Tettelin H."/>
            <person name="Glass J.I."/>
            <person name="Rusch D."/>
            <person name="Podicherti R."/>
            <person name="Tsui H.-C.T."/>
            <person name="Winkler M.E."/>
        </authorList>
    </citation>
    <scope>NUCLEOTIDE SEQUENCE</scope>
</reference>
<dbReference type="EMBL" id="UINC01001431">
    <property type="protein sequence ID" value="SUZ80567.1"/>
    <property type="molecule type" value="Genomic_DNA"/>
</dbReference>
<dbReference type="Gene3D" id="2.40.10.480">
    <property type="match status" value="1"/>
</dbReference>
<dbReference type="PANTHER" id="PTHR34512:SF30">
    <property type="entry name" value="OUTER MEMBRANE PROTEIN ASSEMBLY FACTOR BAMB"/>
    <property type="match status" value="1"/>
</dbReference>
<dbReference type="AlphaFoldDB" id="A0A381QRT7"/>
<proteinExistence type="predicted"/>
<evidence type="ECO:0000259" key="1">
    <source>
        <dbReference type="Pfam" id="PF13360"/>
    </source>
</evidence>
<dbReference type="InterPro" id="IPR011047">
    <property type="entry name" value="Quinoprotein_ADH-like_sf"/>
</dbReference>
<dbReference type="SUPFAM" id="SSF50998">
    <property type="entry name" value="Quinoprotein alcohol dehydrogenase-like"/>
    <property type="match status" value="1"/>
</dbReference>
<dbReference type="InterPro" id="IPR015943">
    <property type="entry name" value="WD40/YVTN_repeat-like_dom_sf"/>
</dbReference>
<accession>A0A381QRT7</accession>
<feature type="domain" description="Pyrrolo-quinoline quinone repeat" evidence="1">
    <location>
        <begin position="215"/>
        <end position="434"/>
    </location>
</feature>
<organism evidence="2">
    <name type="scientific">marine metagenome</name>
    <dbReference type="NCBI Taxonomy" id="408172"/>
    <lineage>
        <taxon>unclassified sequences</taxon>
        <taxon>metagenomes</taxon>
        <taxon>ecological metagenomes</taxon>
    </lineage>
</organism>
<protein>
    <recommendedName>
        <fullName evidence="1">Pyrrolo-quinoline quinone repeat domain-containing protein</fullName>
    </recommendedName>
</protein>
<dbReference type="Pfam" id="PF13360">
    <property type="entry name" value="PQQ_2"/>
    <property type="match status" value="1"/>
</dbReference>
<name>A0A381QRT7_9ZZZZ</name>
<dbReference type="InterPro" id="IPR002372">
    <property type="entry name" value="PQQ_rpt_dom"/>
</dbReference>
<dbReference type="Gene3D" id="2.130.10.10">
    <property type="entry name" value="YVTN repeat-like/Quinoprotein amine dehydrogenase"/>
    <property type="match status" value="1"/>
</dbReference>
<evidence type="ECO:0000313" key="2">
    <source>
        <dbReference type="EMBL" id="SUZ80567.1"/>
    </source>
</evidence>
<sequence length="437" mass="47617">MTNRVLIAVLALVLTVSSGVSLLGRASIFESTVWEPENQEELRIIVANGEGQNYWPNWRGPSGQGVVEGSGYPDTWSDTENVLWKVPVPGTGHSSPIIWENQIFLTTASDDGTRLTLLSFDRGNGKQLWETPVPFDRWEHIHTKNSHASATPVTDGELVYASFGQQGIMATTLEGTLVWHNKAEDLDNYHGSAGSPILYKETVIIYQDHRGASFVAAFDKHSGEIIWRTERDTGTGWGTPIVIDTGKRDELIVSSQARVNSYDPDTGDEYWTVGGNLFEVIPTPVVGHGLVFASSGRAGPTLAIRPGGAGDVTDSHVAWTTQKGSPFVPSPIVVGEYLFMINDMLSIVTNYEASTGRLVYQGRLGRSSREGFSASPVAVEGKVFFTNDMGQTFVVEAGPEFAVLHTNELNAQTLASPALVDGIWYFRTDRELIAIGK</sequence>
<gene>
    <name evidence="2" type="ORF">METZ01_LOCUS33421</name>
</gene>